<organism evidence="10 11">
    <name type="scientific">Cotesia congregata</name>
    <name type="common">Parasitoid wasp</name>
    <name type="synonym">Apanteles congregatus</name>
    <dbReference type="NCBI Taxonomy" id="51543"/>
    <lineage>
        <taxon>Eukaryota</taxon>
        <taxon>Metazoa</taxon>
        <taxon>Ecdysozoa</taxon>
        <taxon>Arthropoda</taxon>
        <taxon>Hexapoda</taxon>
        <taxon>Insecta</taxon>
        <taxon>Pterygota</taxon>
        <taxon>Neoptera</taxon>
        <taxon>Endopterygota</taxon>
        <taxon>Hymenoptera</taxon>
        <taxon>Apocrita</taxon>
        <taxon>Ichneumonoidea</taxon>
        <taxon>Braconidae</taxon>
        <taxon>Microgastrinae</taxon>
        <taxon>Cotesia</taxon>
    </lineage>
</organism>
<keyword evidence="8" id="KW-0807">Transducer</keyword>
<comment type="subcellular location">
    <subcellularLocation>
        <location evidence="1">Membrane</location>
        <topology evidence="1">Multi-pass membrane protein</topology>
    </subcellularLocation>
</comment>
<name>A0A8J2HSN1_COTCN</name>
<dbReference type="InterPro" id="IPR004117">
    <property type="entry name" value="7tm6_olfct_rcpt"/>
</dbReference>
<feature type="transmembrane region" description="Helical" evidence="9">
    <location>
        <begin position="123"/>
        <end position="147"/>
    </location>
</feature>
<evidence type="ECO:0000313" key="11">
    <source>
        <dbReference type="Proteomes" id="UP000786811"/>
    </source>
</evidence>
<proteinExistence type="predicted"/>
<dbReference type="Proteomes" id="UP000786811">
    <property type="component" value="Unassembled WGS sequence"/>
</dbReference>
<keyword evidence="11" id="KW-1185">Reference proteome</keyword>
<comment type="caution">
    <text evidence="10">The sequence shown here is derived from an EMBL/GenBank/DDBJ whole genome shotgun (WGS) entry which is preliminary data.</text>
</comment>
<keyword evidence="4" id="KW-0552">Olfaction</keyword>
<evidence type="ECO:0000256" key="4">
    <source>
        <dbReference type="ARBA" id="ARBA00022725"/>
    </source>
</evidence>
<dbReference type="EMBL" id="CAJNRD030001124">
    <property type="protein sequence ID" value="CAG5109155.1"/>
    <property type="molecule type" value="Genomic_DNA"/>
</dbReference>
<dbReference type="Pfam" id="PF02949">
    <property type="entry name" value="7tm_6"/>
    <property type="match status" value="1"/>
</dbReference>
<protein>
    <submittedName>
        <fullName evidence="10">Olfactory receptor 19.9</fullName>
    </submittedName>
</protein>
<evidence type="ECO:0000256" key="6">
    <source>
        <dbReference type="ARBA" id="ARBA00023136"/>
    </source>
</evidence>
<evidence type="ECO:0000256" key="3">
    <source>
        <dbReference type="ARBA" id="ARBA00022692"/>
    </source>
</evidence>
<sequence length="154" mass="18003">IVVKYNEKIVFCCKAVCIQVYRKDVNDLHESLDSYYDELIKKPKLSNLVQKKNMFFLKLGNHNTYHGSDTICRTRWVEINPSFPLLVSEKLRVAIYDGNWIGNNRLIKSLTVMLTQKPLTIRVYNFAVVSIDMFQAVINTTISYYLLLKTFEPE</sequence>
<evidence type="ECO:0000256" key="5">
    <source>
        <dbReference type="ARBA" id="ARBA00022989"/>
    </source>
</evidence>
<feature type="non-terminal residue" evidence="10">
    <location>
        <position position="1"/>
    </location>
</feature>
<accession>A0A8J2HSN1</accession>
<dbReference type="GO" id="GO:0005549">
    <property type="term" value="F:odorant binding"/>
    <property type="evidence" value="ECO:0007669"/>
    <property type="project" value="InterPro"/>
</dbReference>
<dbReference type="GO" id="GO:0007165">
    <property type="term" value="P:signal transduction"/>
    <property type="evidence" value="ECO:0007669"/>
    <property type="project" value="UniProtKB-KW"/>
</dbReference>
<keyword evidence="2" id="KW-0716">Sensory transduction</keyword>
<dbReference type="AlphaFoldDB" id="A0A8J2HSN1"/>
<dbReference type="GO" id="GO:0004984">
    <property type="term" value="F:olfactory receptor activity"/>
    <property type="evidence" value="ECO:0007669"/>
    <property type="project" value="InterPro"/>
</dbReference>
<evidence type="ECO:0000256" key="1">
    <source>
        <dbReference type="ARBA" id="ARBA00004141"/>
    </source>
</evidence>
<evidence type="ECO:0000256" key="2">
    <source>
        <dbReference type="ARBA" id="ARBA00022606"/>
    </source>
</evidence>
<dbReference type="OrthoDB" id="7548151at2759"/>
<keyword evidence="7 10" id="KW-0675">Receptor</keyword>
<evidence type="ECO:0000256" key="7">
    <source>
        <dbReference type="ARBA" id="ARBA00023170"/>
    </source>
</evidence>
<evidence type="ECO:0000313" key="10">
    <source>
        <dbReference type="EMBL" id="CAG5109155.1"/>
    </source>
</evidence>
<evidence type="ECO:0000256" key="8">
    <source>
        <dbReference type="ARBA" id="ARBA00023224"/>
    </source>
</evidence>
<dbReference type="GO" id="GO:0016020">
    <property type="term" value="C:membrane"/>
    <property type="evidence" value="ECO:0007669"/>
    <property type="project" value="UniProtKB-SubCell"/>
</dbReference>
<reference evidence="10" key="1">
    <citation type="submission" date="2021-04" db="EMBL/GenBank/DDBJ databases">
        <authorList>
            <person name="Chebbi M.A.C M."/>
        </authorList>
    </citation>
    <scope>NUCLEOTIDE SEQUENCE</scope>
</reference>
<feature type="non-terminal residue" evidence="10">
    <location>
        <position position="154"/>
    </location>
</feature>
<keyword evidence="6 9" id="KW-0472">Membrane</keyword>
<evidence type="ECO:0000256" key="9">
    <source>
        <dbReference type="SAM" id="Phobius"/>
    </source>
</evidence>
<keyword evidence="5 9" id="KW-1133">Transmembrane helix</keyword>
<keyword evidence="3 9" id="KW-0812">Transmembrane</keyword>
<gene>
    <name evidence="10" type="ORF">HICCMSTLAB_LOCUS13791</name>
</gene>